<comment type="caution">
    <text evidence="2">The sequence shown here is derived from an EMBL/GenBank/DDBJ whole genome shotgun (WGS) entry which is preliminary data.</text>
</comment>
<protein>
    <submittedName>
        <fullName evidence="2">Uncharacterized protein</fullName>
    </submittedName>
</protein>
<accession>A0ABU0LB14</accession>
<name>A0ABU0LB14_XANAG</name>
<keyword evidence="1" id="KW-1133">Transmembrane helix</keyword>
<proteinExistence type="predicted"/>
<evidence type="ECO:0000256" key="1">
    <source>
        <dbReference type="SAM" id="Phobius"/>
    </source>
</evidence>
<keyword evidence="3" id="KW-1185">Reference proteome</keyword>
<feature type="transmembrane region" description="Helical" evidence="1">
    <location>
        <begin position="39"/>
        <end position="58"/>
    </location>
</feature>
<reference evidence="2 3" key="1">
    <citation type="submission" date="2023-07" db="EMBL/GenBank/DDBJ databases">
        <title>Genomic Encyclopedia of Type Strains, Phase IV (KMG-IV): sequencing the most valuable type-strain genomes for metagenomic binning, comparative biology and taxonomic classification.</title>
        <authorList>
            <person name="Goeker M."/>
        </authorList>
    </citation>
    <scope>NUCLEOTIDE SEQUENCE [LARGE SCALE GENOMIC DNA]</scope>
    <source>
        <strain evidence="2 3">DSM 3770</strain>
    </source>
</reference>
<keyword evidence="1" id="KW-0472">Membrane</keyword>
<organism evidence="2 3">
    <name type="scientific">Xanthobacter agilis</name>
    <dbReference type="NCBI Taxonomy" id="47492"/>
    <lineage>
        <taxon>Bacteria</taxon>
        <taxon>Pseudomonadati</taxon>
        <taxon>Pseudomonadota</taxon>
        <taxon>Alphaproteobacteria</taxon>
        <taxon>Hyphomicrobiales</taxon>
        <taxon>Xanthobacteraceae</taxon>
        <taxon>Xanthobacter</taxon>
    </lineage>
</organism>
<gene>
    <name evidence="2" type="ORF">QOZ94_001029</name>
</gene>
<sequence length="77" mass="8101">MRLSGHRSTFAPLPAPLPAPLLAVREPDATLAFWSRIGLWLAAALAGALFAAALLLWLRHGATVFFDTLSAGIGACM</sequence>
<evidence type="ECO:0000313" key="2">
    <source>
        <dbReference type="EMBL" id="MDQ0504255.1"/>
    </source>
</evidence>
<dbReference type="EMBL" id="JAUSVY010000002">
    <property type="protein sequence ID" value="MDQ0504255.1"/>
    <property type="molecule type" value="Genomic_DNA"/>
</dbReference>
<evidence type="ECO:0000313" key="3">
    <source>
        <dbReference type="Proteomes" id="UP001241747"/>
    </source>
</evidence>
<keyword evidence="1" id="KW-0812">Transmembrane</keyword>
<dbReference type="RefSeq" id="WP_237347214.1">
    <property type="nucleotide sequence ID" value="NZ_JABWGX010000030.1"/>
</dbReference>
<dbReference type="Proteomes" id="UP001241747">
    <property type="component" value="Unassembled WGS sequence"/>
</dbReference>